<dbReference type="PANTHER" id="PTHR30525:SF0">
    <property type="entry name" value="1-DEOXY-D-XYLULOSE 5-PHOSPHATE REDUCTOISOMERASE, CHLOROPLASTIC"/>
    <property type="match status" value="1"/>
</dbReference>
<evidence type="ECO:0000256" key="1">
    <source>
        <dbReference type="ARBA" id="ARBA00005094"/>
    </source>
</evidence>
<feature type="binding site" evidence="9">
    <location>
        <position position="213"/>
    </location>
    <ligand>
        <name>1-deoxy-D-xylulose 5-phosphate</name>
        <dbReference type="ChEBI" id="CHEBI:57792"/>
    </ligand>
</feature>
<comment type="similarity">
    <text evidence="2 9">Belongs to the DXR family.</text>
</comment>
<comment type="pathway">
    <text evidence="1 9">Isoprenoid biosynthesis; isopentenyl diphosphate biosynthesis via DXP pathway; isopentenyl diphosphate from 1-deoxy-D-xylulose 5-phosphate: step 1/6.</text>
</comment>
<feature type="binding site" evidence="9">
    <location>
        <position position="36"/>
    </location>
    <ligand>
        <name>NADPH</name>
        <dbReference type="ChEBI" id="CHEBI:57783"/>
    </ligand>
</feature>
<dbReference type="AlphaFoldDB" id="A0A7V3ZUS9"/>
<comment type="cofactor">
    <cofactor evidence="9">
        <name>Mg(2+)</name>
        <dbReference type="ChEBI" id="CHEBI:18420"/>
    </cofactor>
    <cofactor evidence="9">
        <name>Mn(2+)</name>
        <dbReference type="ChEBI" id="CHEBI:29035"/>
    </cofactor>
</comment>
<accession>A0A7V3ZUS9</accession>
<dbReference type="UniPathway" id="UPA00056">
    <property type="reaction ID" value="UER00092"/>
</dbReference>
<evidence type="ECO:0000256" key="5">
    <source>
        <dbReference type="ARBA" id="ARBA00023002"/>
    </source>
</evidence>
<dbReference type="PIRSF" id="PIRSF006205">
    <property type="entry name" value="Dxp_reductismrs"/>
    <property type="match status" value="1"/>
</dbReference>
<feature type="binding site" evidence="9">
    <location>
        <position position="122"/>
    </location>
    <ligand>
        <name>1-deoxy-D-xylulose 5-phosphate</name>
        <dbReference type="ChEBI" id="CHEBI:57792"/>
    </ligand>
</feature>
<feature type="binding site" evidence="9">
    <location>
        <position position="9"/>
    </location>
    <ligand>
        <name>NADPH</name>
        <dbReference type="ChEBI" id="CHEBI:57783"/>
    </ligand>
</feature>
<dbReference type="HAMAP" id="MF_00183">
    <property type="entry name" value="DXP_reductoisom"/>
    <property type="match status" value="1"/>
</dbReference>
<feature type="binding site" evidence="9">
    <location>
        <position position="147"/>
    </location>
    <ligand>
        <name>Mn(2+)</name>
        <dbReference type="ChEBI" id="CHEBI:29035"/>
    </ligand>
</feature>
<feature type="domain" description="1-deoxy-D-xylulose 5-phosphate reductoisomerase N-terminal" evidence="10">
    <location>
        <begin position="3"/>
        <end position="129"/>
    </location>
</feature>
<feature type="binding site" evidence="9">
    <location>
        <position position="217"/>
    </location>
    <ligand>
        <name>Mn(2+)</name>
        <dbReference type="ChEBI" id="CHEBI:29035"/>
    </ligand>
</feature>
<dbReference type="GO" id="GO:0030145">
    <property type="term" value="F:manganese ion binding"/>
    <property type="evidence" value="ECO:0007669"/>
    <property type="project" value="TreeGrafter"/>
</dbReference>
<feature type="binding site" evidence="9">
    <location>
        <position position="214"/>
    </location>
    <ligand>
        <name>1-deoxy-D-xylulose 5-phosphate</name>
        <dbReference type="ChEBI" id="CHEBI:57792"/>
    </ligand>
</feature>
<dbReference type="Pfam" id="PF02670">
    <property type="entry name" value="DXP_reductoisom"/>
    <property type="match status" value="1"/>
</dbReference>
<dbReference type="SUPFAM" id="SSF55347">
    <property type="entry name" value="Glyceraldehyde-3-phosphate dehydrogenase-like, C-terminal domain"/>
    <property type="match status" value="1"/>
</dbReference>
<feature type="domain" description="DXP reductoisomerase C-terminal" evidence="12">
    <location>
        <begin position="258"/>
        <end position="373"/>
    </location>
</feature>
<sequence>MNLAIIGSTGFLGRQALIVIKKLKKDFNIFALACEKNIKLLAQQAKEYKPRYLVVYDANQYKNFKNNFFFSGVKIVGNEDGLLEIVSHPEVDGVLFLASGTDSLNALILTIKKRKKIALASKELIVAFGQFIFYLAKKEKVEILPIDSELVAFHLLLNQYGNNEVKKFFLTASGGAIFNYQKNLNQITVKEVLSHPIWKMGKKITVDSATLINKIFEIVEVSHFFDTEIKKIDILIHPQGIIHGLIENNNGIVYGMFSEPDMKIFISYALLKMINKDYDFLDKRLKNFPFNLNLLKPNKKLFPALKLLKYLEKNSSTPAVLVGADEIAVENFLKGKLKFREIVKLIEKTLKAHKKIYNPNLNQLIQAKNWAKRYAQELITNKRL</sequence>
<feature type="binding site" evidence="9">
    <location>
        <position position="10"/>
    </location>
    <ligand>
        <name>NADPH</name>
        <dbReference type="ChEBI" id="CHEBI:57783"/>
    </ligand>
</feature>
<dbReference type="GO" id="GO:0070402">
    <property type="term" value="F:NADPH binding"/>
    <property type="evidence" value="ECO:0007669"/>
    <property type="project" value="InterPro"/>
</dbReference>
<evidence type="ECO:0000256" key="7">
    <source>
        <dbReference type="ARBA" id="ARBA00023229"/>
    </source>
</evidence>
<evidence type="ECO:0000256" key="4">
    <source>
        <dbReference type="ARBA" id="ARBA00022857"/>
    </source>
</evidence>
<feature type="binding site" evidence="9">
    <location>
        <position position="123"/>
    </location>
    <ligand>
        <name>NADPH</name>
        <dbReference type="ChEBI" id="CHEBI:57783"/>
    </ligand>
</feature>
<keyword evidence="4 9" id="KW-0521">NADP</keyword>
<feature type="binding site" evidence="9">
    <location>
        <position position="37"/>
    </location>
    <ligand>
        <name>NADPH</name>
        <dbReference type="ChEBI" id="CHEBI:57783"/>
    </ligand>
</feature>
<comment type="catalytic activity">
    <reaction evidence="8">
        <text>2-C-methyl-D-erythritol 4-phosphate + NADP(+) = 1-deoxy-D-xylulose 5-phosphate + NADPH + H(+)</text>
        <dbReference type="Rhea" id="RHEA:13717"/>
        <dbReference type="ChEBI" id="CHEBI:15378"/>
        <dbReference type="ChEBI" id="CHEBI:57783"/>
        <dbReference type="ChEBI" id="CHEBI:57792"/>
        <dbReference type="ChEBI" id="CHEBI:58262"/>
        <dbReference type="ChEBI" id="CHEBI:58349"/>
        <dbReference type="EC" id="1.1.1.267"/>
    </reaction>
    <physiologicalReaction direction="right-to-left" evidence="8">
        <dbReference type="Rhea" id="RHEA:13719"/>
    </physiologicalReaction>
</comment>
<dbReference type="GO" id="GO:0016853">
    <property type="term" value="F:isomerase activity"/>
    <property type="evidence" value="ECO:0007669"/>
    <property type="project" value="UniProtKB-KW"/>
</dbReference>
<feature type="binding site" evidence="9">
    <location>
        <position position="148"/>
    </location>
    <ligand>
        <name>1-deoxy-D-xylulose 5-phosphate</name>
        <dbReference type="ChEBI" id="CHEBI:57792"/>
    </ligand>
</feature>
<evidence type="ECO:0000256" key="3">
    <source>
        <dbReference type="ARBA" id="ARBA00022723"/>
    </source>
</evidence>
<gene>
    <name evidence="9" type="primary">dxr</name>
    <name evidence="13" type="ORF">ENU74_03030</name>
</gene>
<dbReference type="InterPro" id="IPR003821">
    <property type="entry name" value="DXP_reductoisomerase"/>
</dbReference>
<dbReference type="GO" id="GO:0051484">
    <property type="term" value="P:isopentenyl diphosphate biosynthetic process, methylerythritol 4-phosphate pathway involved in terpenoid biosynthetic process"/>
    <property type="evidence" value="ECO:0007669"/>
    <property type="project" value="TreeGrafter"/>
</dbReference>
<feature type="binding site" evidence="9">
    <location>
        <position position="217"/>
    </location>
    <ligand>
        <name>1-deoxy-D-xylulose 5-phosphate</name>
        <dbReference type="ChEBI" id="CHEBI:57792"/>
    </ligand>
</feature>
<feature type="binding site" evidence="9">
    <location>
        <position position="149"/>
    </location>
    <ligand>
        <name>1-deoxy-D-xylulose 5-phosphate</name>
        <dbReference type="ChEBI" id="CHEBI:57792"/>
    </ligand>
</feature>
<evidence type="ECO:0000313" key="13">
    <source>
        <dbReference type="EMBL" id="HGK63551.1"/>
    </source>
</evidence>
<evidence type="ECO:0000256" key="8">
    <source>
        <dbReference type="ARBA" id="ARBA00048543"/>
    </source>
</evidence>
<evidence type="ECO:0000256" key="9">
    <source>
        <dbReference type="HAMAP-Rule" id="MF_00183"/>
    </source>
</evidence>
<comment type="caution">
    <text evidence="9">Lacks conserved residue(s) required for the propagation of feature annotation.</text>
</comment>
<evidence type="ECO:0000259" key="12">
    <source>
        <dbReference type="Pfam" id="PF13288"/>
    </source>
</evidence>
<keyword evidence="13" id="KW-0413">Isomerase</keyword>
<reference evidence="13" key="1">
    <citation type="journal article" date="2020" name="mSystems">
        <title>Genome- and Community-Level Interaction Insights into Carbon Utilization and Element Cycling Functions of Hydrothermarchaeota in Hydrothermal Sediment.</title>
        <authorList>
            <person name="Zhou Z."/>
            <person name="Liu Y."/>
            <person name="Xu W."/>
            <person name="Pan J."/>
            <person name="Luo Z.H."/>
            <person name="Li M."/>
        </authorList>
    </citation>
    <scope>NUCLEOTIDE SEQUENCE [LARGE SCALE GENOMIC DNA]</scope>
    <source>
        <strain evidence="13">SpSt-697</strain>
    </source>
</reference>
<feature type="binding site" evidence="9">
    <location>
        <position position="195"/>
    </location>
    <ligand>
        <name>1-deoxy-D-xylulose 5-phosphate</name>
        <dbReference type="ChEBI" id="CHEBI:57792"/>
    </ligand>
</feature>
<dbReference type="Pfam" id="PF13288">
    <property type="entry name" value="DXPR_C"/>
    <property type="match status" value="1"/>
</dbReference>
<dbReference type="InterPro" id="IPR036291">
    <property type="entry name" value="NAD(P)-bd_dom_sf"/>
</dbReference>
<dbReference type="EC" id="1.1.1.267" evidence="9"/>
<dbReference type="GO" id="GO:0030604">
    <property type="term" value="F:1-deoxy-D-xylulose-5-phosphate reductoisomerase activity"/>
    <property type="evidence" value="ECO:0007669"/>
    <property type="project" value="UniProtKB-UniRule"/>
</dbReference>
<feature type="binding site" evidence="9">
    <location>
        <position position="208"/>
    </location>
    <ligand>
        <name>1-deoxy-D-xylulose 5-phosphate</name>
        <dbReference type="ChEBI" id="CHEBI:57792"/>
    </ligand>
</feature>
<dbReference type="InterPro" id="IPR013512">
    <property type="entry name" value="DXP_reductoisomerase_N"/>
</dbReference>
<proteinExistence type="inferred from homology"/>
<evidence type="ECO:0000259" key="11">
    <source>
        <dbReference type="Pfam" id="PF08436"/>
    </source>
</evidence>
<protein>
    <recommendedName>
        <fullName evidence="9">1-deoxy-D-xylulose 5-phosphate reductoisomerase</fullName>
        <shortName evidence="9">DXP reductoisomerase</shortName>
        <ecNumber evidence="9">1.1.1.267</ecNumber>
    </recommendedName>
    <alternativeName>
        <fullName evidence="9">1-deoxyxylulose-5-phosphate reductoisomerase</fullName>
    </alternativeName>
    <alternativeName>
        <fullName evidence="9">2-C-methyl-D-erythritol 4-phosphate synthase</fullName>
    </alternativeName>
</protein>
<dbReference type="PANTHER" id="PTHR30525">
    <property type="entry name" value="1-DEOXY-D-XYLULOSE 5-PHOSPHATE REDUCTOISOMERASE"/>
    <property type="match status" value="1"/>
</dbReference>
<evidence type="ECO:0000256" key="6">
    <source>
        <dbReference type="ARBA" id="ARBA00023211"/>
    </source>
</evidence>
<comment type="function">
    <text evidence="9">Catalyzes the NADPH-dependent rearrangement and reduction of 1-deoxy-D-xylulose-5-phosphate (DXP) to 2-C-methyl-D-erythritol 4-phosphate (MEP).</text>
</comment>
<feature type="binding site" evidence="9">
    <location>
        <position position="173"/>
    </location>
    <ligand>
        <name>1-deoxy-D-xylulose 5-phosphate</name>
        <dbReference type="ChEBI" id="CHEBI:57792"/>
    </ligand>
</feature>
<dbReference type="Gene3D" id="1.10.1740.10">
    <property type="match status" value="1"/>
</dbReference>
<keyword evidence="6 9" id="KW-0464">Manganese</keyword>
<organism evidence="13">
    <name type="scientific">candidate division WOR-3 bacterium</name>
    <dbReference type="NCBI Taxonomy" id="2052148"/>
    <lineage>
        <taxon>Bacteria</taxon>
        <taxon>Bacteria division WOR-3</taxon>
    </lineage>
</organism>
<dbReference type="Gene3D" id="3.40.50.720">
    <property type="entry name" value="NAD(P)-binding Rossmann-like Domain"/>
    <property type="match status" value="1"/>
</dbReference>
<dbReference type="EMBL" id="DTDR01000082">
    <property type="protein sequence ID" value="HGK63551.1"/>
    <property type="molecule type" value="Genomic_DNA"/>
</dbReference>
<dbReference type="InterPro" id="IPR036169">
    <property type="entry name" value="DXPR_C_sf"/>
</dbReference>
<name>A0A7V3ZUS9_UNCW3</name>
<keyword evidence="7 9" id="KW-0414">Isoprene biosynthesis</keyword>
<feature type="binding site" evidence="9">
    <location>
        <position position="201"/>
    </location>
    <ligand>
        <name>NADPH</name>
        <dbReference type="ChEBI" id="CHEBI:57783"/>
    </ligand>
</feature>
<dbReference type="SUPFAM" id="SSF69055">
    <property type="entry name" value="1-deoxy-D-xylulose-5-phosphate reductoisomerase, C-terminal domain"/>
    <property type="match status" value="1"/>
</dbReference>
<comment type="caution">
    <text evidence="13">The sequence shown here is derived from an EMBL/GenBank/DDBJ whole genome shotgun (WGS) entry which is preliminary data.</text>
</comment>
<keyword evidence="5 9" id="KW-0560">Oxidoreductase</keyword>
<evidence type="ECO:0000259" key="10">
    <source>
        <dbReference type="Pfam" id="PF02670"/>
    </source>
</evidence>
<feature type="binding site" evidence="9">
    <location>
        <position position="149"/>
    </location>
    <ligand>
        <name>Mn(2+)</name>
        <dbReference type="ChEBI" id="CHEBI:29035"/>
    </ligand>
</feature>
<dbReference type="Pfam" id="PF08436">
    <property type="entry name" value="DXP_redisom_C"/>
    <property type="match status" value="1"/>
</dbReference>
<keyword evidence="3 9" id="KW-0479">Metal-binding</keyword>
<keyword evidence="9" id="KW-0460">Magnesium</keyword>
<dbReference type="SUPFAM" id="SSF51735">
    <property type="entry name" value="NAD(P)-binding Rossmann-fold domains"/>
    <property type="match status" value="1"/>
</dbReference>
<dbReference type="InterPro" id="IPR026877">
    <property type="entry name" value="DXPR_C"/>
</dbReference>
<feature type="domain" description="1-deoxy-D-xylulose 5-phosphate reductoisomerase C-terminal" evidence="11">
    <location>
        <begin position="143"/>
        <end position="225"/>
    </location>
</feature>
<evidence type="ECO:0000256" key="2">
    <source>
        <dbReference type="ARBA" id="ARBA00006825"/>
    </source>
</evidence>
<dbReference type="InterPro" id="IPR013644">
    <property type="entry name" value="DXP_reductoisomerase_C"/>
</dbReference>